<dbReference type="SUPFAM" id="SSF54236">
    <property type="entry name" value="Ubiquitin-like"/>
    <property type="match status" value="1"/>
</dbReference>
<dbReference type="InterPro" id="IPR036249">
    <property type="entry name" value="Thioredoxin-like_sf"/>
</dbReference>
<feature type="region of interest" description="Disordered" evidence="2">
    <location>
        <begin position="566"/>
        <end position="595"/>
    </location>
</feature>
<protein>
    <submittedName>
        <fullName evidence="5">Thioredoxin</fullName>
    </submittedName>
</protein>
<feature type="compositionally biased region" description="Low complexity" evidence="2">
    <location>
        <begin position="764"/>
        <end position="773"/>
    </location>
</feature>
<feature type="region of interest" description="Disordered" evidence="2">
    <location>
        <begin position="700"/>
        <end position="783"/>
    </location>
</feature>
<accession>A0A2V3IY97</accession>
<dbReference type="EMBL" id="NBIV01000028">
    <property type="protein sequence ID" value="PXF47114.1"/>
    <property type="molecule type" value="Genomic_DNA"/>
</dbReference>
<feature type="domain" description="Ubiquitin-like" evidence="3">
    <location>
        <begin position="225"/>
        <end position="295"/>
    </location>
</feature>
<dbReference type="SMART" id="SM00580">
    <property type="entry name" value="PUG"/>
    <property type="match status" value="1"/>
</dbReference>
<gene>
    <name evidence="5" type="ORF">BWQ96_03056</name>
</gene>
<feature type="compositionally biased region" description="Low complexity" evidence="2">
    <location>
        <begin position="433"/>
        <end position="453"/>
    </location>
</feature>
<dbReference type="InterPro" id="IPR029071">
    <property type="entry name" value="Ubiquitin-like_domsf"/>
</dbReference>
<dbReference type="AlphaFoldDB" id="A0A2V3IY97"/>
<feature type="compositionally biased region" description="Basic and acidic residues" evidence="2">
    <location>
        <begin position="774"/>
        <end position="783"/>
    </location>
</feature>
<dbReference type="Gene3D" id="1.20.58.2190">
    <property type="match status" value="1"/>
</dbReference>
<dbReference type="Gene3D" id="3.40.30.10">
    <property type="entry name" value="Glutaredoxin"/>
    <property type="match status" value="1"/>
</dbReference>
<dbReference type="PROSITE" id="PS51352">
    <property type="entry name" value="THIOREDOXIN_2"/>
    <property type="match status" value="1"/>
</dbReference>
<dbReference type="CDD" id="cd09212">
    <property type="entry name" value="PUB"/>
    <property type="match status" value="1"/>
</dbReference>
<name>A0A2V3IY97_9FLOR</name>
<evidence type="ECO:0000313" key="6">
    <source>
        <dbReference type="Proteomes" id="UP000247409"/>
    </source>
</evidence>
<dbReference type="CDD" id="cd17039">
    <property type="entry name" value="Ubl_ubiquitin_like"/>
    <property type="match status" value="1"/>
</dbReference>
<dbReference type="InterPro" id="IPR036339">
    <property type="entry name" value="PUB-like_dom_sf"/>
</dbReference>
<feature type="region of interest" description="Disordered" evidence="2">
    <location>
        <begin position="165"/>
        <end position="196"/>
    </location>
</feature>
<evidence type="ECO:0000313" key="5">
    <source>
        <dbReference type="EMBL" id="PXF47114.1"/>
    </source>
</evidence>
<dbReference type="SMART" id="SM00213">
    <property type="entry name" value="UBQ"/>
    <property type="match status" value="1"/>
</dbReference>
<dbReference type="Proteomes" id="UP000247409">
    <property type="component" value="Unassembled WGS sequence"/>
</dbReference>
<organism evidence="5 6">
    <name type="scientific">Gracilariopsis chorda</name>
    <dbReference type="NCBI Taxonomy" id="448386"/>
    <lineage>
        <taxon>Eukaryota</taxon>
        <taxon>Rhodophyta</taxon>
        <taxon>Florideophyceae</taxon>
        <taxon>Rhodymeniophycidae</taxon>
        <taxon>Gracilariales</taxon>
        <taxon>Gracilariaceae</taxon>
        <taxon>Gracilariopsis</taxon>
    </lineage>
</organism>
<dbReference type="CDD" id="cd02947">
    <property type="entry name" value="TRX_family"/>
    <property type="match status" value="1"/>
</dbReference>
<dbReference type="InterPro" id="IPR000626">
    <property type="entry name" value="Ubiquitin-like_dom"/>
</dbReference>
<keyword evidence="6" id="KW-1185">Reference proteome</keyword>
<feature type="domain" description="Thioredoxin" evidence="4">
    <location>
        <begin position="311"/>
        <end position="470"/>
    </location>
</feature>
<feature type="compositionally biased region" description="Basic and acidic residues" evidence="2">
    <location>
        <begin position="170"/>
        <end position="196"/>
    </location>
</feature>
<proteinExistence type="predicted"/>
<dbReference type="SUPFAM" id="SSF143503">
    <property type="entry name" value="PUG domain-like"/>
    <property type="match status" value="1"/>
</dbReference>
<dbReference type="Gene3D" id="3.10.20.90">
    <property type="entry name" value="Phosphatidylinositol 3-kinase Catalytic Subunit, Chain A, domain 1"/>
    <property type="match status" value="1"/>
</dbReference>
<dbReference type="InterPro" id="IPR019954">
    <property type="entry name" value="Ubiquitin_CS"/>
</dbReference>
<feature type="region of interest" description="Disordered" evidence="2">
    <location>
        <begin position="433"/>
        <end position="459"/>
    </location>
</feature>
<comment type="caution">
    <text evidence="5">The sequence shown here is derived from an EMBL/GenBank/DDBJ whole genome shotgun (WGS) entry which is preliminary data.</text>
</comment>
<dbReference type="InterPro" id="IPR018997">
    <property type="entry name" value="PUB_domain"/>
</dbReference>
<evidence type="ECO:0000256" key="1">
    <source>
        <dbReference type="ARBA" id="ARBA00023157"/>
    </source>
</evidence>
<dbReference type="Pfam" id="PF09409">
    <property type="entry name" value="PUB"/>
    <property type="match status" value="1"/>
</dbReference>
<dbReference type="InterPro" id="IPR003903">
    <property type="entry name" value="UIM_dom"/>
</dbReference>
<evidence type="ECO:0000256" key="2">
    <source>
        <dbReference type="SAM" id="MobiDB-lite"/>
    </source>
</evidence>
<dbReference type="PROSITE" id="PS50053">
    <property type="entry name" value="UBIQUITIN_2"/>
    <property type="match status" value="1"/>
</dbReference>
<dbReference type="Pfam" id="PF00085">
    <property type="entry name" value="Thioredoxin"/>
    <property type="match status" value="1"/>
</dbReference>
<dbReference type="InterPro" id="IPR013766">
    <property type="entry name" value="Thioredoxin_domain"/>
</dbReference>
<dbReference type="STRING" id="448386.A0A2V3IY97"/>
<dbReference type="PROSITE" id="PS00299">
    <property type="entry name" value="UBIQUITIN_1"/>
    <property type="match status" value="1"/>
</dbReference>
<reference evidence="5 6" key="1">
    <citation type="journal article" date="2018" name="Mol. Biol. Evol.">
        <title>Analysis of the draft genome of the red seaweed Gracilariopsis chorda provides insights into genome size evolution in Rhodophyta.</title>
        <authorList>
            <person name="Lee J."/>
            <person name="Yang E.C."/>
            <person name="Graf L."/>
            <person name="Yang J.H."/>
            <person name="Qiu H."/>
            <person name="Zel Zion U."/>
            <person name="Chan C.X."/>
            <person name="Stephens T.G."/>
            <person name="Weber A.P.M."/>
            <person name="Boo G.H."/>
            <person name="Boo S.M."/>
            <person name="Kim K.M."/>
            <person name="Shin Y."/>
            <person name="Jung M."/>
            <person name="Lee S.J."/>
            <person name="Yim H.S."/>
            <person name="Lee J.H."/>
            <person name="Bhattacharya D."/>
            <person name="Yoon H.S."/>
        </authorList>
    </citation>
    <scope>NUCLEOTIDE SEQUENCE [LARGE SCALE GENOMIC DNA]</scope>
    <source>
        <strain evidence="5 6">SKKU-2015</strain>
        <tissue evidence="5">Whole body</tissue>
    </source>
</reference>
<evidence type="ECO:0000259" key="3">
    <source>
        <dbReference type="PROSITE" id="PS50053"/>
    </source>
</evidence>
<keyword evidence="1" id="KW-1015">Disulfide bond</keyword>
<dbReference type="PROSITE" id="PS50330">
    <property type="entry name" value="UIM"/>
    <property type="match status" value="1"/>
</dbReference>
<dbReference type="OrthoDB" id="89at2759"/>
<dbReference type="SUPFAM" id="SSF52833">
    <property type="entry name" value="Thioredoxin-like"/>
    <property type="match status" value="1"/>
</dbReference>
<sequence>MSLFKRTVGDVDDLQASVSALSSSTEPIHARKQSLADVQTRLSQLQPVVDKFVFKADQGEKDPNKRTYGPSMVDKIRQLSANISGLVVQIDDLAANIDAQYAECEKQLALQREKQREEEERLKREQQLRMEQERLEQEQRAKALEEQRKKEEQLRLQKEQQEKQAALLRAQEEAKRQQQQRMLKEKEHAEQKANEQKLLREKQAAEEAKRLEEQKQPQAEAAKGISLTIKTAKGKSLPLTNVPPSCHVHELKALIESAHAIPKLAQRLIFNGRLLPDPKTIDALNITDRCAVHLVENTRAVAAASSSKTPAAPKPIVPPGTVCHVTNGGHQLNAVLQNCAKHRLVVVDWSAPWCGPCRMIAPVFERLASRFSDVTFVKVDTEASSENRQLTSESGIAGYPTFHFYINSKCVHSFSGANATLIENSVRKYRTQVSPSTSVPASSSAGASRSSVGPSPPGALTRNVLTALTTLKRHCTQQEFIVAVRTLLTFVRNVVNHPGEAKYCKVRTANQTFQTRLASKPGGSDAMRAFGFEQVNENGERFLVLPELAAANPELSTINTQLEQALAAAGGASEPQPSQTRATPNPPAGATTNRGFNPPAGLMDQIPPEMANAMGDSATQGLVNQMLADPNFMQTTQEIMADPTAMQRLAEAHRAMTTGDIGTLQRLQNDPSLMRLQNAMASNPAVMNEARRHLDTGLANMFSGMANPPMPGTGTPGQNAGAQPGPNQTPSNPPPPSYPGAPTTAEEEERLLQEAIRLSMQDANNDSNQQSQDQSKEQDSSKE</sequence>
<dbReference type="Pfam" id="PF00240">
    <property type="entry name" value="ubiquitin"/>
    <property type="match status" value="1"/>
</dbReference>
<dbReference type="PANTHER" id="PTHR46115">
    <property type="entry name" value="THIOREDOXIN-LIKE PROTEIN 1"/>
    <property type="match status" value="1"/>
</dbReference>
<evidence type="ECO:0000259" key="4">
    <source>
        <dbReference type="PROSITE" id="PS51352"/>
    </source>
</evidence>